<keyword evidence="1 4" id="KW-0489">Methyltransferase</keyword>
<dbReference type="InterPro" id="IPR010280">
    <property type="entry name" value="U5_MeTrfase_fam"/>
</dbReference>
<feature type="active site" evidence="5">
    <location>
        <position position="340"/>
    </location>
</feature>
<dbReference type="Gene3D" id="3.40.50.150">
    <property type="entry name" value="Vaccinia Virus protein VP39"/>
    <property type="match status" value="1"/>
</dbReference>
<dbReference type="Gene3D" id="2.40.50.1070">
    <property type="match status" value="1"/>
</dbReference>
<dbReference type="InterPro" id="IPR007848">
    <property type="entry name" value="Small_mtfrase_dom"/>
</dbReference>
<dbReference type="PROSITE" id="PS51687">
    <property type="entry name" value="SAM_MT_RNA_M5U"/>
    <property type="match status" value="1"/>
</dbReference>
<feature type="binding site" evidence="4">
    <location>
        <position position="244"/>
    </location>
    <ligand>
        <name>S-adenosyl-L-methionine</name>
        <dbReference type="ChEBI" id="CHEBI:59789"/>
    </ligand>
</feature>
<dbReference type="Proteomes" id="UP001157161">
    <property type="component" value="Unassembled WGS sequence"/>
</dbReference>
<dbReference type="AlphaFoldDB" id="A0AA37XDR8"/>
<feature type="active site" description="Nucleophile" evidence="4">
    <location>
        <position position="340"/>
    </location>
</feature>
<evidence type="ECO:0000256" key="4">
    <source>
        <dbReference type="PROSITE-ProRule" id="PRU01024"/>
    </source>
</evidence>
<dbReference type="PROSITE" id="PS01230">
    <property type="entry name" value="TRMA_1"/>
    <property type="match status" value="1"/>
</dbReference>
<dbReference type="PANTHER" id="PTHR11061">
    <property type="entry name" value="RNA M5U METHYLTRANSFERASE"/>
    <property type="match status" value="1"/>
</dbReference>
<evidence type="ECO:0000313" key="8">
    <source>
        <dbReference type="Proteomes" id="UP001157161"/>
    </source>
</evidence>
<evidence type="ECO:0000256" key="2">
    <source>
        <dbReference type="ARBA" id="ARBA00022679"/>
    </source>
</evidence>
<dbReference type="GO" id="GO:0070041">
    <property type="term" value="F:rRNA (uridine-C5-)-methyltransferase activity"/>
    <property type="evidence" value="ECO:0007669"/>
    <property type="project" value="TreeGrafter"/>
</dbReference>
<keyword evidence="8" id="KW-1185">Reference proteome</keyword>
<organism evidence="7 8">
    <name type="scientific">Litorihabitans aurantiacus</name>
    <dbReference type="NCBI Taxonomy" id="1930061"/>
    <lineage>
        <taxon>Bacteria</taxon>
        <taxon>Bacillati</taxon>
        <taxon>Actinomycetota</taxon>
        <taxon>Actinomycetes</taxon>
        <taxon>Micrococcales</taxon>
        <taxon>Beutenbergiaceae</taxon>
        <taxon>Litorihabitans</taxon>
    </lineage>
</organism>
<dbReference type="GO" id="GO:0070475">
    <property type="term" value="P:rRNA base methylation"/>
    <property type="evidence" value="ECO:0007669"/>
    <property type="project" value="TreeGrafter"/>
</dbReference>
<sequence length="383" mass="41333">MRCDYLERDLCRSCTLLHLPPVDQLATKVAGVRDALADLNLPDDVWRAPVMSPEQGFRNKAKMVVGGTAAAPVLGIQAVDGPRGAVSDLTRCPLHAPAIERALPALAAFVTTASLTPYDLVHRRGELKHLLVTANEAGDLMVRFVLRSREAEVRIRKHLPALRRVLPRLAVVSLNIHPEHAAVLEGPHEIVLHGETLTMTVNDLPLHLRPRSFFQTNTAVAAALYRNATDWLTSLEPRTLWDLYCGVGGFALHAAAAMPTLEVLGVEVSRDAVASAGRTAADLGLARARFRADDATDVALGDPAAAPDVVVVNPPRRGIGPGLAAWLETSRARHVLYSSCNATTLARDLAAMPSLRVKHAQVLDMFPHTTHSEVLVGLTRRPG</sequence>
<dbReference type="InterPro" id="IPR029063">
    <property type="entry name" value="SAM-dependent_MTases_sf"/>
</dbReference>
<protein>
    <submittedName>
        <fullName evidence="7">23S rRNA (Uracil(747)-C(5))-methyltransferase</fullName>
    </submittedName>
</protein>
<evidence type="ECO:0000256" key="1">
    <source>
        <dbReference type="ARBA" id="ARBA00022603"/>
    </source>
</evidence>
<evidence type="ECO:0000259" key="6">
    <source>
        <dbReference type="Pfam" id="PF05175"/>
    </source>
</evidence>
<accession>A0AA37XDR8</accession>
<comment type="similarity">
    <text evidence="4">Belongs to the class I-like SAM-binding methyltransferase superfamily. RNA M5U methyltransferase family.</text>
</comment>
<comment type="caution">
    <text evidence="7">The sequence shown here is derived from an EMBL/GenBank/DDBJ whole genome shotgun (WGS) entry which is preliminary data.</text>
</comment>
<dbReference type="CDD" id="cd02440">
    <property type="entry name" value="AdoMet_MTases"/>
    <property type="match status" value="1"/>
</dbReference>
<dbReference type="PANTHER" id="PTHR11061:SF30">
    <property type="entry name" value="TRNA (URACIL(54)-C(5))-METHYLTRANSFERASE"/>
    <property type="match status" value="1"/>
</dbReference>
<dbReference type="Pfam" id="PF05175">
    <property type="entry name" value="MTS"/>
    <property type="match status" value="1"/>
</dbReference>
<evidence type="ECO:0000256" key="5">
    <source>
        <dbReference type="PROSITE-ProRule" id="PRU10015"/>
    </source>
</evidence>
<evidence type="ECO:0000256" key="3">
    <source>
        <dbReference type="ARBA" id="ARBA00022691"/>
    </source>
</evidence>
<evidence type="ECO:0000313" key="7">
    <source>
        <dbReference type="EMBL" id="GMA30782.1"/>
    </source>
</evidence>
<feature type="binding site" evidence="4">
    <location>
        <position position="267"/>
    </location>
    <ligand>
        <name>S-adenosyl-L-methionine</name>
        <dbReference type="ChEBI" id="CHEBI:59789"/>
    </ligand>
</feature>
<feature type="binding site" evidence="4">
    <location>
        <position position="215"/>
    </location>
    <ligand>
        <name>S-adenosyl-L-methionine</name>
        <dbReference type="ChEBI" id="CHEBI:59789"/>
    </ligand>
</feature>
<dbReference type="InterPro" id="IPR030390">
    <property type="entry name" value="MeTrfase_TrmA_AS"/>
</dbReference>
<reference evidence="7" key="1">
    <citation type="journal article" date="2014" name="Int. J. Syst. Evol. Microbiol.">
        <title>Complete genome sequence of Corynebacterium casei LMG S-19264T (=DSM 44701T), isolated from a smear-ripened cheese.</title>
        <authorList>
            <consortium name="US DOE Joint Genome Institute (JGI-PGF)"/>
            <person name="Walter F."/>
            <person name="Albersmeier A."/>
            <person name="Kalinowski J."/>
            <person name="Ruckert C."/>
        </authorList>
    </citation>
    <scope>NUCLEOTIDE SEQUENCE</scope>
    <source>
        <strain evidence="7">NBRC 112290</strain>
    </source>
</reference>
<name>A0AA37XDR8_9MICO</name>
<proteinExistence type="inferred from homology"/>
<keyword evidence="2 4" id="KW-0808">Transferase</keyword>
<gene>
    <name evidence="7" type="primary">rumB</name>
    <name evidence="7" type="ORF">GCM10025875_07740</name>
</gene>
<feature type="binding site" evidence="4">
    <location>
        <position position="313"/>
    </location>
    <ligand>
        <name>S-adenosyl-L-methionine</name>
        <dbReference type="ChEBI" id="CHEBI:59789"/>
    </ligand>
</feature>
<keyword evidence="3 4" id="KW-0949">S-adenosyl-L-methionine</keyword>
<dbReference type="EMBL" id="BSUM01000001">
    <property type="protein sequence ID" value="GMA30782.1"/>
    <property type="molecule type" value="Genomic_DNA"/>
</dbReference>
<dbReference type="RefSeq" id="WP_284249533.1">
    <property type="nucleotide sequence ID" value="NZ_BSUM01000001.1"/>
</dbReference>
<dbReference type="SUPFAM" id="SSF53335">
    <property type="entry name" value="S-adenosyl-L-methionine-dependent methyltransferases"/>
    <property type="match status" value="1"/>
</dbReference>
<reference evidence="7" key="2">
    <citation type="submission" date="2023-02" db="EMBL/GenBank/DDBJ databases">
        <authorList>
            <person name="Sun Q."/>
            <person name="Mori K."/>
        </authorList>
    </citation>
    <scope>NUCLEOTIDE SEQUENCE</scope>
    <source>
        <strain evidence="7">NBRC 112290</strain>
    </source>
</reference>
<feature type="domain" description="Methyltransferase small" evidence="6">
    <location>
        <begin position="237"/>
        <end position="316"/>
    </location>
</feature>